<keyword evidence="1" id="KW-0863">Zinc-finger</keyword>
<dbReference type="OrthoDB" id="1726548at2759"/>
<dbReference type="Proteomes" id="UP000326396">
    <property type="component" value="Linkage Group LG15"/>
</dbReference>
<evidence type="ECO:0000256" key="1">
    <source>
        <dbReference type="PROSITE-ProRule" id="PRU00047"/>
    </source>
</evidence>
<accession>A0A5N6P2T8</accession>
<dbReference type="GO" id="GO:0008270">
    <property type="term" value="F:zinc ion binding"/>
    <property type="evidence" value="ECO:0007669"/>
    <property type="project" value="UniProtKB-KW"/>
</dbReference>
<keyword evidence="5" id="KW-1185">Reference proteome</keyword>
<dbReference type="Gene3D" id="4.10.60.10">
    <property type="entry name" value="Zinc finger, CCHC-type"/>
    <property type="match status" value="1"/>
</dbReference>
<dbReference type="SMART" id="SM00343">
    <property type="entry name" value="ZnF_C2HC"/>
    <property type="match status" value="1"/>
</dbReference>
<dbReference type="EMBL" id="SZYD01000007">
    <property type="protein sequence ID" value="KAD5803564.1"/>
    <property type="molecule type" value="Genomic_DNA"/>
</dbReference>
<feature type="domain" description="CCHC-type" evidence="3">
    <location>
        <begin position="142"/>
        <end position="158"/>
    </location>
</feature>
<keyword evidence="1" id="KW-0479">Metal-binding</keyword>
<gene>
    <name evidence="4" type="ORF">E3N88_14924</name>
</gene>
<comment type="caution">
    <text evidence="4">The sequence shown here is derived from an EMBL/GenBank/DDBJ whole genome shotgun (WGS) entry which is preliminary data.</text>
</comment>
<protein>
    <recommendedName>
        <fullName evidence="3">CCHC-type domain-containing protein</fullName>
    </recommendedName>
</protein>
<evidence type="ECO:0000313" key="4">
    <source>
        <dbReference type="EMBL" id="KAD5803564.1"/>
    </source>
</evidence>
<organism evidence="4 5">
    <name type="scientific">Mikania micrantha</name>
    <name type="common">bitter vine</name>
    <dbReference type="NCBI Taxonomy" id="192012"/>
    <lineage>
        <taxon>Eukaryota</taxon>
        <taxon>Viridiplantae</taxon>
        <taxon>Streptophyta</taxon>
        <taxon>Embryophyta</taxon>
        <taxon>Tracheophyta</taxon>
        <taxon>Spermatophyta</taxon>
        <taxon>Magnoliopsida</taxon>
        <taxon>eudicotyledons</taxon>
        <taxon>Gunneridae</taxon>
        <taxon>Pentapetalae</taxon>
        <taxon>asterids</taxon>
        <taxon>campanulids</taxon>
        <taxon>Asterales</taxon>
        <taxon>Asteraceae</taxon>
        <taxon>Asteroideae</taxon>
        <taxon>Heliantheae alliance</taxon>
        <taxon>Eupatorieae</taxon>
        <taxon>Mikania</taxon>
    </lineage>
</organism>
<reference evidence="4 5" key="1">
    <citation type="submission" date="2019-05" db="EMBL/GenBank/DDBJ databases">
        <title>Mikania micrantha, genome provides insights into the molecular mechanism of rapid growth.</title>
        <authorList>
            <person name="Liu B."/>
        </authorList>
    </citation>
    <scope>NUCLEOTIDE SEQUENCE [LARGE SCALE GENOMIC DNA]</scope>
    <source>
        <strain evidence="4">NLD-2019</strain>
        <tissue evidence="4">Leaf</tissue>
    </source>
</reference>
<dbReference type="AlphaFoldDB" id="A0A5N6P2T8"/>
<evidence type="ECO:0000313" key="5">
    <source>
        <dbReference type="Proteomes" id="UP000326396"/>
    </source>
</evidence>
<proteinExistence type="predicted"/>
<feature type="region of interest" description="Disordered" evidence="2">
    <location>
        <begin position="157"/>
        <end position="178"/>
    </location>
</feature>
<evidence type="ECO:0000256" key="2">
    <source>
        <dbReference type="SAM" id="MobiDB-lite"/>
    </source>
</evidence>
<evidence type="ECO:0000259" key="3">
    <source>
        <dbReference type="PROSITE" id="PS50158"/>
    </source>
</evidence>
<feature type="compositionally biased region" description="Basic and acidic residues" evidence="2">
    <location>
        <begin position="157"/>
        <end position="172"/>
    </location>
</feature>
<dbReference type="InterPro" id="IPR036875">
    <property type="entry name" value="Znf_CCHC_sf"/>
</dbReference>
<keyword evidence="1" id="KW-0862">Zinc</keyword>
<name>A0A5N6P2T8_9ASTR</name>
<dbReference type="Pfam" id="PF00098">
    <property type="entry name" value="zf-CCHC"/>
    <property type="match status" value="1"/>
</dbReference>
<dbReference type="InterPro" id="IPR001878">
    <property type="entry name" value="Znf_CCHC"/>
</dbReference>
<feature type="region of interest" description="Disordered" evidence="2">
    <location>
        <begin position="106"/>
        <end position="134"/>
    </location>
</feature>
<dbReference type="SUPFAM" id="SSF57756">
    <property type="entry name" value="Retrovirus zinc finger-like domains"/>
    <property type="match status" value="1"/>
</dbReference>
<dbReference type="PROSITE" id="PS50158">
    <property type="entry name" value="ZF_CCHC"/>
    <property type="match status" value="1"/>
</dbReference>
<sequence length="178" mass="21313">MFSTYPLGFEWCARFVHPFVDDKQCIKLTLVPKDCCNDRQNREVNRLSRSEIIDNEVTWLEVVGRLKAFEERTKKQIKEDDMHYKLLFTKGDGKEKVKEHKCERCGHENSNQDNKGRRRGKNWKSWNNKDGNRFQQSKDHIKCFKCKGFGHFKHECPKREKKEEANLIRHEDDEPTLL</sequence>
<dbReference type="GO" id="GO:0003676">
    <property type="term" value="F:nucleic acid binding"/>
    <property type="evidence" value="ECO:0007669"/>
    <property type="project" value="InterPro"/>
</dbReference>